<protein>
    <recommendedName>
        <fullName evidence="1">YprB ribonuclease H-like domain-containing protein</fullName>
    </recommendedName>
</protein>
<dbReference type="EMBL" id="BRZA01000001">
    <property type="protein sequence ID" value="GLC86977.1"/>
    <property type="molecule type" value="Genomic_DNA"/>
</dbReference>
<feature type="domain" description="YprB ribonuclease H-like" evidence="1">
    <location>
        <begin position="102"/>
        <end position="269"/>
    </location>
</feature>
<dbReference type="InterPro" id="IPR011990">
    <property type="entry name" value="TPR-like_helical_dom_sf"/>
</dbReference>
<sequence>MMSYENKILQMKKMLGKKATPAKEEKPAFRKPAQPSYTEQWVQAGLTVIENDFGIVFQRQVHYPFTYQHGHYQLQSFLEAVKKWIMSSSEHPYALMSDENVLFFDTETTGLKGVGTQIFLLGFLEQVEDGFLLTQHVLADPAHEAALLFESKLWQKSATIITYNGKSFDWPQLETRWTLQQNHIPKLKAQRHIDLLHSSKRLWKNDMERLKLKSVEEEKLGFLRKGDIPGHLAPVIYLDAVKSGVPDALIKVLWHNEWDLLSLITLYSHSTNLLFEDVQDESAKTYTNIGKWYGDLKESVQSVHVLEKVTAQFDALEAGQAQYYLAIQHKKARRFDEALDAFIASLHFIDVRKQLHALEQIAIMYEHQWKDYEQARTYTTKGIQLLNDYKEWQPVQKEKWEMTWLKRLNRLENKGLHTAKS</sequence>
<dbReference type="Pfam" id="PF13482">
    <property type="entry name" value="RNase_H_2"/>
    <property type="match status" value="1"/>
</dbReference>
<dbReference type="InterPro" id="IPR038720">
    <property type="entry name" value="YprB_RNase_H-like_dom"/>
</dbReference>
<evidence type="ECO:0000313" key="3">
    <source>
        <dbReference type="Proteomes" id="UP001065593"/>
    </source>
</evidence>
<proteinExistence type="predicted"/>
<dbReference type="InterPro" id="IPR036397">
    <property type="entry name" value="RNaseH_sf"/>
</dbReference>
<keyword evidence="3" id="KW-1185">Reference proteome</keyword>
<evidence type="ECO:0000259" key="1">
    <source>
        <dbReference type="Pfam" id="PF13482"/>
    </source>
</evidence>
<dbReference type="SUPFAM" id="SSF53098">
    <property type="entry name" value="Ribonuclease H-like"/>
    <property type="match status" value="1"/>
</dbReference>
<dbReference type="Gene3D" id="1.25.40.10">
    <property type="entry name" value="Tetratricopeptide repeat domain"/>
    <property type="match status" value="1"/>
</dbReference>
<dbReference type="PANTHER" id="PTHR38462:SF1">
    <property type="entry name" value="YPRB RIBONUCLEASE H-LIKE DOMAIN-CONTAINING PROTEIN"/>
    <property type="match status" value="1"/>
</dbReference>
<evidence type="ECO:0000313" key="2">
    <source>
        <dbReference type="EMBL" id="GLC86977.1"/>
    </source>
</evidence>
<comment type="caution">
    <text evidence="2">The sequence shown here is derived from an EMBL/GenBank/DDBJ whole genome shotgun (WGS) entry which is preliminary data.</text>
</comment>
<dbReference type="SUPFAM" id="SSF48452">
    <property type="entry name" value="TPR-like"/>
    <property type="match status" value="1"/>
</dbReference>
<dbReference type="Proteomes" id="UP001065593">
    <property type="component" value="Unassembled WGS sequence"/>
</dbReference>
<accession>A0ABQ5NFY5</accession>
<dbReference type="PANTHER" id="PTHR38462">
    <property type="entry name" value="EXONUCLEASE-LIKE PROTEIN"/>
    <property type="match status" value="1"/>
</dbReference>
<gene>
    <name evidence="2" type="primary">yprB</name>
    <name evidence="2" type="ORF">LYSBPC_01040</name>
</gene>
<dbReference type="Gene3D" id="3.30.420.10">
    <property type="entry name" value="Ribonuclease H-like superfamily/Ribonuclease H"/>
    <property type="match status" value="1"/>
</dbReference>
<reference evidence="2" key="1">
    <citation type="submission" date="2022-08" db="EMBL/GenBank/DDBJ databases">
        <title>Draft genome sequence of Lysinibacillus sp. strain KH24.</title>
        <authorList>
            <person name="Kanbe H."/>
            <person name="Itoh H."/>
        </authorList>
    </citation>
    <scope>NUCLEOTIDE SEQUENCE</scope>
    <source>
        <strain evidence="2">KH24</strain>
    </source>
</reference>
<organism evidence="2 3">
    <name type="scientific">Lysinibacillus piscis</name>
    <dbReference type="NCBI Taxonomy" id="2518931"/>
    <lineage>
        <taxon>Bacteria</taxon>
        <taxon>Bacillati</taxon>
        <taxon>Bacillota</taxon>
        <taxon>Bacilli</taxon>
        <taxon>Bacillales</taxon>
        <taxon>Bacillaceae</taxon>
        <taxon>Lysinibacillus</taxon>
    </lineage>
</organism>
<name>A0ABQ5NFY5_9BACI</name>
<dbReference type="InterPro" id="IPR012337">
    <property type="entry name" value="RNaseH-like_sf"/>
</dbReference>